<organism evidence="1 2">
    <name type="scientific">Caerostris extrusa</name>
    <name type="common">Bark spider</name>
    <name type="synonym">Caerostris bankana</name>
    <dbReference type="NCBI Taxonomy" id="172846"/>
    <lineage>
        <taxon>Eukaryota</taxon>
        <taxon>Metazoa</taxon>
        <taxon>Ecdysozoa</taxon>
        <taxon>Arthropoda</taxon>
        <taxon>Chelicerata</taxon>
        <taxon>Arachnida</taxon>
        <taxon>Araneae</taxon>
        <taxon>Araneomorphae</taxon>
        <taxon>Entelegynae</taxon>
        <taxon>Araneoidea</taxon>
        <taxon>Araneidae</taxon>
        <taxon>Caerostris</taxon>
    </lineage>
</organism>
<name>A0AAV4M6C0_CAEEX</name>
<dbReference type="Proteomes" id="UP001054945">
    <property type="component" value="Unassembled WGS sequence"/>
</dbReference>
<reference evidence="1 2" key="1">
    <citation type="submission" date="2021-06" db="EMBL/GenBank/DDBJ databases">
        <title>Caerostris extrusa draft genome.</title>
        <authorList>
            <person name="Kono N."/>
            <person name="Arakawa K."/>
        </authorList>
    </citation>
    <scope>NUCLEOTIDE SEQUENCE [LARGE SCALE GENOMIC DNA]</scope>
</reference>
<evidence type="ECO:0000313" key="1">
    <source>
        <dbReference type="EMBL" id="GIX67981.1"/>
    </source>
</evidence>
<comment type="caution">
    <text evidence="1">The sequence shown here is derived from an EMBL/GenBank/DDBJ whole genome shotgun (WGS) entry which is preliminary data.</text>
</comment>
<evidence type="ECO:0000313" key="2">
    <source>
        <dbReference type="Proteomes" id="UP001054945"/>
    </source>
</evidence>
<sequence length="93" mass="10192">MALTGGGGKNGSGLPSNSFLHFTNNSLSDILFFYFLRAPKPIGKRSRFILLQTDNLPQVEVPRPLLLQKQSYSKQCPAIRGTLQSTTSSSTTF</sequence>
<dbReference type="AlphaFoldDB" id="A0AAV4M6C0"/>
<proteinExistence type="predicted"/>
<gene>
    <name evidence="1" type="ORF">CEXT_657061</name>
</gene>
<accession>A0AAV4M6C0</accession>
<keyword evidence="2" id="KW-1185">Reference proteome</keyword>
<dbReference type="EMBL" id="BPLR01001916">
    <property type="protein sequence ID" value="GIX67981.1"/>
    <property type="molecule type" value="Genomic_DNA"/>
</dbReference>
<protein>
    <submittedName>
        <fullName evidence="1">Uncharacterized protein</fullName>
    </submittedName>
</protein>